<feature type="region of interest" description="Disordered" evidence="1">
    <location>
        <begin position="253"/>
        <end position="276"/>
    </location>
</feature>
<feature type="compositionally biased region" description="Low complexity" evidence="1">
    <location>
        <begin position="99"/>
        <end position="109"/>
    </location>
</feature>
<feature type="region of interest" description="Disordered" evidence="1">
    <location>
        <begin position="70"/>
        <end position="127"/>
    </location>
</feature>
<reference evidence="2 3" key="1">
    <citation type="submission" date="2016-10" db="EMBL/GenBank/DDBJ databases">
        <authorList>
            <person name="Cai Z."/>
        </authorList>
    </citation>
    <scope>NUCLEOTIDE SEQUENCE [LARGE SCALE GENOMIC DNA]</scope>
</reference>
<dbReference type="EMBL" id="FNXT01000841">
    <property type="protein sequence ID" value="SZX68121.1"/>
    <property type="molecule type" value="Genomic_DNA"/>
</dbReference>
<dbReference type="PANTHER" id="PTHR46007">
    <property type="entry name" value="MEDIATOR OF RNA POLYMERASE II TRANSCRIPTION SUBUNIT 12"/>
    <property type="match status" value="1"/>
</dbReference>
<sequence>MDVAAADAFAKKKLRQVPRLNKKVQDARVIHNYKGKGSKIDAELAAAQARLAQLQTAIAPASRLTAKTCAPDSPISALQQTTSSSQGRPADAEHDSKHAGAAAEAQAAARTHTQSANNRPVVQPQLPVNPAGATAAAASVNPPLIFPARASVGRLDTAALPASQSIQQHTCGKNNSRSTSSSNAGSSGASSHCSKTSNSNSCSREQQQKQQQLAAADGILAQIKDYMAAEISQADAAVQSLLNLQQQQAAPAAGAAGLQTSGDRPQPRRSMDNAAVSTTKCVSEPNALASVSTAGDAAAKAAALHALGIDSDICTPELLASLAMRFQAFNLPPGLNSMPDLGTIALAVQQQEQQAAQQRQQQQEEWRLQQQRQQLARQNAANRHLQLYQLGVVQQRARLQQGSSMAGPACLAAASGGPHLQPALQHQQQPCDATCTGTTGAVQQQQQQEEVACEQGLDTMNRHVRFSSAGQDAAAGGASDAAYAAQPAAEAITPASAPAAAGAAATQVAMKADVDGATGVAGSCCDGMATANNRQQSRAERVSDNAATSQQQQQLTSNTSQPQQATNAATCRQAAAAAPCSNFTSSVARPALLQQLLPGQAGMPPQRRYKSDVPGAPAGASHGHLSPAGLTLNHLPGSRRQVYARIQDALACSDAISRAEQSLRALSYAPCARPAAAGST</sequence>
<organism evidence="2 3">
    <name type="scientific">Tetradesmus obliquus</name>
    <name type="common">Green alga</name>
    <name type="synonym">Acutodesmus obliquus</name>
    <dbReference type="NCBI Taxonomy" id="3088"/>
    <lineage>
        <taxon>Eukaryota</taxon>
        <taxon>Viridiplantae</taxon>
        <taxon>Chlorophyta</taxon>
        <taxon>core chlorophytes</taxon>
        <taxon>Chlorophyceae</taxon>
        <taxon>CS clade</taxon>
        <taxon>Sphaeropleales</taxon>
        <taxon>Scenedesmaceae</taxon>
        <taxon>Tetradesmus</taxon>
    </lineage>
</organism>
<evidence type="ECO:0000313" key="2">
    <source>
        <dbReference type="EMBL" id="SZX68121.1"/>
    </source>
</evidence>
<feature type="compositionally biased region" description="Low complexity" evidence="1">
    <location>
        <begin position="548"/>
        <end position="566"/>
    </location>
</feature>
<dbReference type="PANTHER" id="PTHR46007:SF8">
    <property type="entry name" value="C2H2-TYPE DOMAIN-CONTAINING PROTEIN"/>
    <property type="match status" value="1"/>
</dbReference>
<dbReference type="GO" id="GO:0003713">
    <property type="term" value="F:transcription coactivator activity"/>
    <property type="evidence" value="ECO:0007669"/>
    <property type="project" value="TreeGrafter"/>
</dbReference>
<dbReference type="AlphaFoldDB" id="A0A383VSF4"/>
<dbReference type="InterPro" id="IPR051647">
    <property type="entry name" value="Mediator_comp_sub12"/>
</dbReference>
<feature type="region of interest" description="Disordered" evidence="1">
    <location>
        <begin position="601"/>
        <end position="625"/>
    </location>
</feature>
<dbReference type="Proteomes" id="UP000256970">
    <property type="component" value="Unassembled WGS sequence"/>
</dbReference>
<feature type="compositionally biased region" description="Polar residues" evidence="1">
    <location>
        <begin position="76"/>
        <end position="87"/>
    </location>
</feature>
<accession>A0A383VSF4</accession>
<proteinExistence type="predicted"/>
<keyword evidence="3" id="KW-1185">Reference proteome</keyword>
<evidence type="ECO:0000256" key="1">
    <source>
        <dbReference type="SAM" id="MobiDB-lite"/>
    </source>
</evidence>
<feature type="region of interest" description="Disordered" evidence="1">
    <location>
        <begin position="166"/>
        <end position="209"/>
    </location>
</feature>
<gene>
    <name evidence="2" type="ORF">BQ4739_LOCUS8501</name>
</gene>
<feature type="compositionally biased region" description="Low complexity" evidence="1">
    <location>
        <begin position="171"/>
        <end position="209"/>
    </location>
</feature>
<name>A0A383VSF4_TETOB</name>
<protein>
    <submittedName>
        <fullName evidence="2">Uncharacterized protein</fullName>
    </submittedName>
</protein>
<evidence type="ECO:0000313" key="3">
    <source>
        <dbReference type="Proteomes" id="UP000256970"/>
    </source>
</evidence>
<dbReference type="GO" id="GO:0045944">
    <property type="term" value="P:positive regulation of transcription by RNA polymerase II"/>
    <property type="evidence" value="ECO:0007669"/>
    <property type="project" value="TreeGrafter"/>
</dbReference>
<feature type="compositionally biased region" description="Polar residues" evidence="1">
    <location>
        <begin position="111"/>
        <end position="120"/>
    </location>
</feature>
<feature type="region of interest" description="Disordered" evidence="1">
    <location>
        <begin position="534"/>
        <end position="566"/>
    </location>
</feature>
<dbReference type="GO" id="GO:0016592">
    <property type="term" value="C:mediator complex"/>
    <property type="evidence" value="ECO:0007669"/>
    <property type="project" value="TreeGrafter"/>
</dbReference>